<dbReference type="CDD" id="cd16325">
    <property type="entry name" value="LolA"/>
    <property type="match status" value="1"/>
</dbReference>
<dbReference type="SUPFAM" id="SSF89392">
    <property type="entry name" value="Prokaryotic lipoproteins and lipoprotein localization factors"/>
    <property type="match status" value="1"/>
</dbReference>
<keyword evidence="1 2" id="KW-0732">Signal</keyword>
<dbReference type="Gene3D" id="2.50.20.10">
    <property type="entry name" value="Lipoprotein localisation LolA/LolB/LppX"/>
    <property type="match status" value="1"/>
</dbReference>
<proteinExistence type="predicted"/>
<keyword evidence="4" id="KW-1185">Reference proteome</keyword>
<feature type="signal peptide" evidence="2">
    <location>
        <begin position="1"/>
        <end position="42"/>
    </location>
</feature>
<evidence type="ECO:0000313" key="4">
    <source>
        <dbReference type="Proteomes" id="UP000635384"/>
    </source>
</evidence>
<evidence type="ECO:0000256" key="1">
    <source>
        <dbReference type="ARBA" id="ARBA00022729"/>
    </source>
</evidence>
<dbReference type="RefSeq" id="WP_190788417.1">
    <property type="nucleotide sequence ID" value="NZ_JACXLC010000001.1"/>
</dbReference>
<reference evidence="3 4" key="1">
    <citation type="submission" date="2020-09" db="EMBL/GenBank/DDBJ databases">
        <authorList>
            <person name="Yoon J.-W."/>
        </authorList>
    </citation>
    <scope>NUCLEOTIDE SEQUENCE [LARGE SCALE GENOMIC DNA]</scope>
    <source>
        <strain evidence="3 4">KMU-140</strain>
    </source>
</reference>
<dbReference type="EMBL" id="JACXLC010000001">
    <property type="protein sequence ID" value="MBD2843009.1"/>
    <property type="molecule type" value="Genomic_DNA"/>
</dbReference>
<accession>A0ABR8KQK6</accession>
<dbReference type="Proteomes" id="UP000635384">
    <property type="component" value="Unassembled WGS sequence"/>
</dbReference>
<organism evidence="3 4">
    <name type="scientific">Erythrobacter rubeus</name>
    <dbReference type="NCBI Taxonomy" id="2760803"/>
    <lineage>
        <taxon>Bacteria</taxon>
        <taxon>Pseudomonadati</taxon>
        <taxon>Pseudomonadota</taxon>
        <taxon>Alphaproteobacteria</taxon>
        <taxon>Sphingomonadales</taxon>
        <taxon>Erythrobacteraceae</taxon>
        <taxon>Erythrobacter/Porphyrobacter group</taxon>
        <taxon>Erythrobacter</taxon>
    </lineage>
</organism>
<evidence type="ECO:0000313" key="3">
    <source>
        <dbReference type="EMBL" id="MBD2843009.1"/>
    </source>
</evidence>
<feature type="chain" id="PRO_5046775878" evidence="2">
    <location>
        <begin position="43"/>
        <end position="227"/>
    </location>
</feature>
<keyword evidence="3" id="KW-0449">Lipoprotein</keyword>
<evidence type="ECO:0000256" key="2">
    <source>
        <dbReference type="SAM" id="SignalP"/>
    </source>
</evidence>
<comment type="caution">
    <text evidence="3">The sequence shown here is derived from an EMBL/GenBank/DDBJ whole genome shotgun (WGS) entry which is preliminary data.</text>
</comment>
<dbReference type="InterPro" id="IPR004564">
    <property type="entry name" value="OM_lipoprot_carrier_LolA-like"/>
</dbReference>
<dbReference type="Pfam" id="PF03548">
    <property type="entry name" value="LolA"/>
    <property type="match status" value="1"/>
</dbReference>
<protein>
    <submittedName>
        <fullName evidence="3">Outer membrane lipoprotein carrier protein LolA</fullName>
    </submittedName>
</protein>
<dbReference type="PANTHER" id="PTHR35869:SF1">
    <property type="entry name" value="OUTER-MEMBRANE LIPOPROTEIN CARRIER PROTEIN"/>
    <property type="match status" value="1"/>
</dbReference>
<gene>
    <name evidence="3" type="ORF">IB285_12170</name>
</gene>
<dbReference type="InterPro" id="IPR029046">
    <property type="entry name" value="LolA/LolB/LppX"/>
</dbReference>
<dbReference type="PANTHER" id="PTHR35869">
    <property type="entry name" value="OUTER-MEMBRANE LIPOPROTEIN CARRIER PROTEIN"/>
    <property type="match status" value="1"/>
</dbReference>
<name>A0ABR8KQK6_9SPHN</name>
<sequence>MTMLKNFISSRLARVTIAGVAGALALTLPVAAPFGAVPAANAQTNAADLDRAVAALRAISTMRADFSQTDRAGNVAYGTMTLKRPGKIRFDYGKDADLLVVSNGRSLYMVDYEVNQVERWPIRKSPLGALLDPNRDMKKYGKLNPTGNPDVLSIEVRDPDRPEFGVINLIFVRNSRAPGGLELTHWVALDAQNYRTTVRLSNHRYGISVAESAFEFRDPRRSSRRPR</sequence>